<evidence type="ECO:0000256" key="3">
    <source>
        <dbReference type="ARBA" id="ARBA00022679"/>
    </source>
</evidence>
<name>A0ABN8S9J7_9CNID</name>
<comment type="pathway">
    <text evidence="11">tRNA modification; 5-methoxycarbonylmethyl-2-thiouridine-tRNA biosynthesis.</text>
</comment>
<feature type="coiled-coil region" evidence="12">
    <location>
        <begin position="3"/>
        <end position="37"/>
    </location>
</feature>
<keyword evidence="3 11" id="KW-0808">Transferase</keyword>
<keyword evidence="10 11" id="KW-0511">Multifunctional enzyme</keyword>
<dbReference type="EMBL" id="CALNXI010002373">
    <property type="protein sequence ID" value="CAH3186882.1"/>
    <property type="molecule type" value="Genomic_DNA"/>
</dbReference>
<comment type="similarity">
    <text evidence="11">In the N-terminal section; belongs to the HesA/MoeB/ThiF family. UBA4 subfamily.</text>
</comment>
<keyword evidence="5 11" id="KW-0479">Metal-binding</keyword>
<dbReference type="InterPro" id="IPR001763">
    <property type="entry name" value="Rhodanese-like_dom"/>
</dbReference>
<feature type="binding site" evidence="11">
    <location>
        <position position="146"/>
    </location>
    <ligand>
        <name>ATP</name>
        <dbReference type="ChEBI" id="CHEBI:30616"/>
    </ligand>
</feature>
<comment type="cofactor">
    <cofactor evidence="11">
        <name>Zn(2+)</name>
        <dbReference type="ChEBI" id="CHEBI:29105"/>
    </cofactor>
    <text evidence="11">Binds 1 zinc ion per subunit.</text>
</comment>
<evidence type="ECO:0000256" key="2">
    <source>
        <dbReference type="ARBA" id="ARBA00022490"/>
    </source>
</evidence>
<evidence type="ECO:0000256" key="6">
    <source>
        <dbReference type="ARBA" id="ARBA00022741"/>
    </source>
</evidence>
<dbReference type="HAMAP" id="MF_03049">
    <property type="entry name" value="MOCS3_Uba4"/>
    <property type="match status" value="1"/>
</dbReference>
<dbReference type="Gene3D" id="3.40.250.10">
    <property type="entry name" value="Rhodanese-like domain"/>
    <property type="match status" value="1"/>
</dbReference>
<dbReference type="Proteomes" id="UP001159427">
    <property type="component" value="Unassembled WGS sequence"/>
</dbReference>
<feature type="binding site" evidence="11">
    <location>
        <position position="319"/>
    </location>
    <ligand>
        <name>Zn(2+)</name>
        <dbReference type="ChEBI" id="CHEBI:29105"/>
    </ligand>
</feature>
<feature type="binding site" evidence="11">
    <location>
        <begin position="129"/>
        <end position="133"/>
    </location>
    <ligand>
        <name>ATP</name>
        <dbReference type="ChEBI" id="CHEBI:30616"/>
    </ligand>
</feature>
<feature type="binding site" evidence="11">
    <location>
        <position position="247"/>
    </location>
    <ligand>
        <name>Zn(2+)</name>
        <dbReference type="ChEBI" id="CHEBI:29105"/>
    </ligand>
</feature>
<dbReference type="PROSITE" id="PS50206">
    <property type="entry name" value="RHODANESE_3"/>
    <property type="match status" value="1"/>
</dbReference>
<feature type="binding site" evidence="11">
    <location>
        <position position="244"/>
    </location>
    <ligand>
        <name>Zn(2+)</name>
        <dbReference type="ChEBI" id="CHEBI:29105"/>
    </ligand>
</feature>
<protein>
    <recommendedName>
        <fullName evidence="11">Adenylyltransferase and sulfurtransferase MOCS3 homolog</fullName>
    </recommendedName>
    <alternativeName>
        <fullName evidence="11">UBA4 homolog</fullName>
    </alternativeName>
    <alternativeName>
        <fullName evidence="11">Ubiquitin-like protein activator 4 homolog</fullName>
    </alternativeName>
    <domain>
        <recommendedName>
            <fullName evidence="11">Adenylyltransferase</fullName>
            <ecNumber evidence="11">2.7.7.-</ecNumber>
        </recommendedName>
    </domain>
    <domain>
        <recommendedName>
            <fullName evidence="11">Sulfurtransferase</fullName>
            <ecNumber evidence="11">2.8.1.-</ecNumber>
        </recommendedName>
    </domain>
</protein>
<evidence type="ECO:0000313" key="15">
    <source>
        <dbReference type="Proteomes" id="UP001159427"/>
    </source>
</evidence>
<feature type="binding site" evidence="11">
    <location>
        <position position="101"/>
    </location>
    <ligand>
        <name>ATP</name>
        <dbReference type="ChEBI" id="CHEBI:30616"/>
    </ligand>
</feature>
<feature type="active site" description="Cysteine persulfide intermediate; for sulfurtransferase activity" evidence="11">
    <location>
        <position position="431"/>
    </location>
</feature>
<keyword evidence="6 11" id="KW-0547">Nucleotide-binding</keyword>
<keyword evidence="15" id="KW-1185">Reference proteome</keyword>
<keyword evidence="4 11" id="KW-0819">tRNA processing</keyword>
<organism evidence="14 15">
    <name type="scientific">Porites evermanni</name>
    <dbReference type="NCBI Taxonomy" id="104178"/>
    <lineage>
        <taxon>Eukaryota</taxon>
        <taxon>Metazoa</taxon>
        <taxon>Cnidaria</taxon>
        <taxon>Anthozoa</taxon>
        <taxon>Hexacorallia</taxon>
        <taxon>Scleractinia</taxon>
        <taxon>Fungiina</taxon>
        <taxon>Poritidae</taxon>
        <taxon>Porites</taxon>
    </lineage>
</organism>
<keyword evidence="8 11" id="KW-0067">ATP-binding</keyword>
<feature type="active site" description="Glycyl thioester intermediate; for adenylyltransferase activity" evidence="11">
    <location>
        <position position="261"/>
    </location>
</feature>
<dbReference type="InterPro" id="IPR035985">
    <property type="entry name" value="Ubiquitin-activating_enz"/>
</dbReference>
<dbReference type="PANTHER" id="PTHR10953">
    <property type="entry name" value="UBIQUITIN-ACTIVATING ENZYME E1"/>
    <property type="match status" value="1"/>
</dbReference>
<keyword evidence="7 11" id="KW-0862">Zinc</keyword>
<feature type="binding site" evidence="11">
    <location>
        <position position="122"/>
    </location>
    <ligand>
        <name>ATP</name>
        <dbReference type="ChEBI" id="CHEBI:30616"/>
    </ligand>
</feature>
<reference evidence="14 15" key="1">
    <citation type="submission" date="2022-05" db="EMBL/GenBank/DDBJ databases">
        <authorList>
            <consortium name="Genoscope - CEA"/>
            <person name="William W."/>
        </authorList>
    </citation>
    <scope>NUCLEOTIDE SEQUENCE [LARGE SCALE GENOMIC DNA]</scope>
</reference>
<evidence type="ECO:0000259" key="13">
    <source>
        <dbReference type="PROSITE" id="PS50206"/>
    </source>
</evidence>
<evidence type="ECO:0000256" key="4">
    <source>
        <dbReference type="ARBA" id="ARBA00022694"/>
    </source>
</evidence>
<evidence type="ECO:0000256" key="12">
    <source>
        <dbReference type="SAM" id="Coils"/>
    </source>
</evidence>
<evidence type="ECO:0000313" key="14">
    <source>
        <dbReference type="EMBL" id="CAH3186882.1"/>
    </source>
</evidence>
<evidence type="ECO:0000256" key="8">
    <source>
        <dbReference type="ARBA" id="ARBA00022840"/>
    </source>
</evidence>
<dbReference type="CDD" id="cd00757">
    <property type="entry name" value="ThiF_MoeB_HesA_family"/>
    <property type="match status" value="1"/>
</dbReference>
<keyword evidence="12" id="KW-0175">Coiled coil</keyword>
<feature type="binding site" evidence="11">
    <location>
        <position position="322"/>
    </location>
    <ligand>
        <name>Zn(2+)</name>
        <dbReference type="ChEBI" id="CHEBI:29105"/>
    </ligand>
</feature>
<dbReference type="SMART" id="SM00450">
    <property type="entry name" value="RHOD"/>
    <property type="match status" value="1"/>
</dbReference>
<accession>A0ABN8S9J7</accession>
<dbReference type="InterPro" id="IPR028885">
    <property type="entry name" value="MOCS3/Uba4"/>
</dbReference>
<keyword evidence="2 11" id="KW-0963">Cytoplasm</keyword>
<keyword evidence="9 11" id="KW-0501">Molybdenum cofactor biosynthesis</keyword>
<dbReference type="PANTHER" id="PTHR10953:SF102">
    <property type="entry name" value="ADENYLYLTRANSFERASE AND SULFURTRANSFERASE MOCS3"/>
    <property type="match status" value="1"/>
</dbReference>
<dbReference type="EC" id="2.7.7.-" evidence="11"/>
<comment type="subcellular location">
    <subcellularLocation>
        <location evidence="1">Cytoplasm</location>
        <location evidence="1">Cytosol</location>
    </subcellularLocation>
</comment>
<dbReference type="Pfam" id="PF00581">
    <property type="entry name" value="Rhodanese"/>
    <property type="match status" value="1"/>
</dbReference>
<comment type="caution">
    <text evidence="11">Lacks conserved residue(s) required for the propagation of feature annotation.</text>
</comment>
<comment type="function">
    <text evidence="11">Plays a central role in 2-thiolation of mcm(5)S(2)U at tRNA wobble positions of cytosolic tRNA(Lys), tRNA(Glu) and tRNA(Gln). Acts by mediating the C-terminal thiocarboxylation of the sulfur carrier URM1. Its N-terminus first activates URM1 as acyl-adenylate (-COAMP), then the persulfide sulfur on the catalytic cysteine is transferred to URM1 to form thiocarboxylation (-COSH) of its C-terminus. The reaction probably involves hydrogen sulfide that is generated from the persulfide intermediate and that acts as nucleophile towards URM1. Subsequently, a transient disulfide bond is formed. Does not use thiosulfate as sulfur donor; NFS1 probably acting as a sulfur donor for thiocarboxylation reactions.</text>
</comment>
<comment type="caution">
    <text evidence="14">The sequence shown here is derived from an EMBL/GenBank/DDBJ whole genome shotgun (WGS) entry which is preliminary data.</text>
</comment>
<evidence type="ECO:0000256" key="1">
    <source>
        <dbReference type="ARBA" id="ARBA00004514"/>
    </source>
</evidence>
<evidence type="ECO:0000256" key="5">
    <source>
        <dbReference type="ARBA" id="ARBA00022723"/>
    </source>
</evidence>
<gene>
    <name evidence="14" type="ORF">PEVE_00017188</name>
</gene>
<dbReference type="InterPro" id="IPR045886">
    <property type="entry name" value="ThiF/MoeB/HesA"/>
</dbReference>
<dbReference type="InterPro" id="IPR000594">
    <property type="entry name" value="ThiF_NAD_FAD-bd"/>
</dbReference>
<evidence type="ECO:0000256" key="7">
    <source>
        <dbReference type="ARBA" id="ARBA00022833"/>
    </source>
</evidence>
<dbReference type="Gene3D" id="3.40.50.720">
    <property type="entry name" value="NAD(P)-binding Rossmann-like Domain"/>
    <property type="match status" value="1"/>
</dbReference>
<feature type="domain" description="Rhodanese" evidence="13">
    <location>
        <begin position="369"/>
        <end position="501"/>
    </location>
</feature>
<dbReference type="Pfam" id="PF00899">
    <property type="entry name" value="ThiF"/>
    <property type="match status" value="1"/>
</dbReference>
<dbReference type="SUPFAM" id="SSF69572">
    <property type="entry name" value="Activating enzymes of the ubiquitin-like proteins"/>
    <property type="match status" value="1"/>
</dbReference>
<proteinExistence type="inferred from homology"/>
<sequence>MHIFKMADELEGLRREIEEKSLELESLKNLLALKEKEYASHALNGCPPASNSSSFIEPRKKDKLNNRDILRYSRQLILPEIGVKGQIHLYNTSVLIVGAGGLGCPVAQYLAAAGVGCIGIVDYDAVEISNLHRQVLHTEGRVNISKAESIKIQLNQLNSTVKCIPYNLQLTSSNALEIIEKYPFMFTPLFYYCLLILRVPTVHSVHSEYLLNDACVLAKKPLISGSALRFEGQLTVYNHMGGPCYRCLFPSPPPPESVGNCSDSGVLGPVPGVIGTLQALEAIKIAVGIKPSYSQKMLIYDALDGRFLTIKLRPRQSCCSVCGDNPTINTLQDYELFCGASATDKTPSLRILQKQQRISVQEYKQVVEQKCPHILVDVREPVELDICSLPGSLNIPLRILHSSEQQKKLRQAVSYFAEENKLKAVNVYVLCKQGNDSQKAVQLLIDKGFCKNLDNLLLNDDPSCVRDSTLDTSAGGKLNVTFKDIAGGLQAWAKHIDKDFPVY</sequence>
<evidence type="ECO:0000256" key="11">
    <source>
        <dbReference type="HAMAP-Rule" id="MF_03049"/>
    </source>
</evidence>
<evidence type="ECO:0000256" key="9">
    <source>
        <dbReference type="ARBA" id="ARBA00023150"/>
    </source>
</evidence>
<dbReference type="InterPro" id="IPR036873">
    <property type="entry name" value="Rhodanese-like_dom_sf"/>
</dbReference>
<evidence type="ECO:0000256" key="10">
    <source>
        <dbReference type="ARBA" id="ARBA00023268"/>
    </source>
</evidence>
<dbReference type="EC" id="2.8.1.-" evidence="11"/>